<sequence>MDEQTSHSTHDGVVSVTRRVDAPGDAVWEVLADGWAYATWVVGASRVRDVDHSWPAEGARIHHSFGLWPAVISDTTHVERSVPGTELALTARGWPAGEAKVVLTITPHDSRFCTVTIEEDAVRGPGTLVPRPLRQLLIGPRNVEALRRLAYLAEGRHRERVAGA</sequence>
<dbReference type="CDD" id="cd07812">
    <property type="entry name" value="SRPBCC"/>
    <property type="match status" value="1"/>
</dbReference>
<keyword evidence="2" id="KW-1185">Reference proteome</keyword>
<evidence type="ECO:0000313" key="2">
    <source>
        <dbReference type="Proteomes" id="UP001500556"/>
    </source>
</evidence>
<dbReference type="SUPFAM" id="SSF55961">
    <property type="entry name" value="Bet v1-like"/>
    <property type="match status" value="1"/>
</dbReference>
<comment type="caution">
    <text evidence="1">The sequence shown here is derived from an EMBL/GenBank/DDBJ whole genome shotgun (WGS) entry which is preliminary data.</text>
</comment>
<dbReference type="Proteomes" id="UP001500556">
    <property type="component" value="Unassembled WGS sequence"/>
</dbReference>
<dbReference type="InterPro" id="IPR023393">
    <property type="entry name" value="START-like_dom_sf"/>
</dbReference>
<gene>
    <name evidence="1" type="ORF">GCM10025782_13460</name>
</gene>
<dbReference type="EMBL" id="BAABLO010000004">
    <property type="protein sequence ID" value="GAA4717675.1"/>
    <property type="molecule type" value="Genomic_DNA"/>
</dbReference>
<dbReference type="Gene3D" id="3.30.530.20">
    <property type="match status" value="1"/>
</dbReference>
<reference evidence="2" key="1">
    <citation type="journal article" date="2019" name="Int. J. Syst. Evol. Microbiol.">
        <title>The Global Catalogue of Microorganisms (GCM) 10K type strain sequencing project: providing services to taxonomists for standard genome sequencing and annotation.</title>
        <authorList>
            <consortium name="The Broad Institute Genomics Platform"/>
            <consortium name="The Broad Institute Genome Sequencing Center for Infectious Disease"/>
            <person name="Wu L."/>
            <person name="Ma J."/>
        </authorList>
    </citation>
    <scope>NUCLEOTIDE SEQUENCE [LARGE SCALE GENOMIC DNA]</scope>
    <source>
        <strain evidence="2">JCM 18961</strain>
    </source>
</reference>
<dbReference type="InterPro" id="IPR019587">
    <property type="entry name" value="Polyketide_cyclase/dehydratase"/>
</dbReference>
<dbReference type="Pfam" id="PF10604">
    <property type="entry name" value="Polyketide_cyc2"/>
    <property type="match status" value="1"/>
</dbReference>
<name>A0ABP8Y0R0_9MICO</name>
<accession>A0ABP8Y0R0</accession>
<organism evidence="1 2">
    <name type="scientific">Pedococcus ginsenosidimutans</name>
    <dbReference type="NCBI Taxonomy" id="490570"/>
    <lineage>
        <taxon>Bacteria</taxon>
        <taxon>Bacillati</taxon>
        <taxon>Actinomycetota</taxon>
        <taxon>Actinomycetes</taxon>
        <taxon>Micrococcales</taxon>
        <taxon>Intrasporangiaceae</taxon>
        <taxon>Pedococcus</taxon>
    </lineage>
</organism>
<protein>
    <submittedName>
        <fullName evidence="1">SRPBCC family protein</fullName>
    </submittedName>
</protein>
<proteinExistence type="predicted"/>
<dbReference type="RefSeq" id="WP_345502033.1">
    <property type="nucleotide sequence ID" value="NZ_BAABLO010000004.1"/>
</dbReference>
<evidence type="ECO:0000313" key="1">
    <source>
        <dbReference type="EMBL" id="GAA4717675.1"/>
    </source>
</evidence>